<proteinExistence type="predicted"/>
<sequence length="136" mass="15518">MPWAIQTISPKRPYILQYQNWTLRLELIRAKLVNANLQEQTTQSIMHHKKLTPTVTNKTYHNNQLCLLDWAYKNHVSYTDTGFSGVDIVNFLTSIRQTHNLQVPALNIVRATTHSLASSRALDQGIPIEDIVPLGN</sequence>
<keyword evidence="2" id="KW-1185">Reference proteome</keyword>
<protein>
    <submittedName>
        <fullName evidence="1">Uncharacterized protein</fullName>
    </submittedName>
</protein>
<reference evidence="1" key="1">
    <citation type="submission" date="2020-12" db="EMBL/GenBank/DDBJ databases">
        <title>Metabolic potential, ecology and presence of endohyphal bacteria is reflected in genomic diversity of Mucoromycotina.</title>
        <authorList>
            <person name="Muszewska A."/>
            <person name="Okrasinska A."/>
            <person name="Steczkiewicz K."/>
            <person name="Drgas O."/>
            <person name="Orlowska M."/>
            <person name="Perlinska-Lenart U."/>
            <person name="Aleksandrzak-Piekarczyk T."/>
            <person name="Szatraj K."/>
            <person name="Zielenkiewicz U."/>
            <person name="Pilsyk S."/>
            <person name="Malc E."/>
            <person name="Mieczkowski P."/>
            <person name="Kruszewska J.S."/>
            <person name="Biernat P."/>
            <person name="Pawlowska J."/>
        </authorList>
    </citation>
    <scope>NUCLEOTIDE SEQUENCE</scope>
    <source>
        <strain evidence="1">CBS 226.32</strain>
    </source>
</reference>
<accession>A0A8H7QW97</accession>
<organism evidence="1 2">
    <name type="scientific">Mucor plumbeus</name>
    <dbReference type="NCBI Taxonomy" id="97098"/>
    <lineage>
        <taxon>Eukaryota</taxon>
        <taxon>Fungi</taxon>
        <taxon>Fungi incertae sedis</taxon>
        <taxon>Mucoromycota</taxon>
        <taxon>Mucoromycotina</taxon>
        <taxon>Mucoromycetes</taxon>
        <taxon>Mucorales</taxon>
        <taxon>Mucorineae</taxon>
        <taxon>Mucoraceae</taxon>
        <taxon>Mucor</taxon>
    </lineage>
</organism>
<dbReference type="AlphaFoldDB" id="A0A8H7QW97"/>
<evidence type="ECO:0000313" key="1">
    <source>
        <dbReference type="EMBL" id="KAG2199894.1"/>
    </source>
</evidence>
<gene>
    <name evidence="1" type="ORF">INT46_008033</name>
</gene>
<dbReference type="Proteomes" id="UP000650833">
    <property type="component" value="Unassembled WGS sequence"/>
</dbReference>
<comment type="caution">
    <text evidence="1">The sequence shown here is derived from an EMBL/GenBank/DDBJ whole genome shotgun (WGS) entry which is preliminary data.</text>
</comment>
<name>A0A8H7QW97_9FUNG</name>
<dbReference type="OrthoDB" id="5588333at2759"/>
<evidence type="ECO:0000313" key="2">
    <source>
        <dbReference type="Proteomes" id="UP000650833"/>
    </source>
</evidence>
<dbReference type="EMBL" id="JAEPRC010000332">
    <property type="protein sequence ID" value="KAG2199894.1"/>
    <property type="molecule type" value="Genomic_DNA"/>
</dbReference>